<name>A0A9X5GQG4_9FIRM</name>
<dbReference type="RefSeq" id="WP_160559281.1">
    <property type="nucleotide sequence ID" value="NZ_QZDT01000006.1"/>
</dbReference>
<keyword evidence="3" id="KW-1185">Reference proteome</keyword>
<dbReference type="EMBL" id="QZDT01000006">
    <property type="protein sequence ID" value="NBJ92198.1"/>
    <property type="molecule type" value="Genomic_DNA"/>
</dbReference>
<feature type="compositionally biased region" description="Basic and acidic residues" evidence="1">
    <location>
        <begin position="217"/>
        <end position="226"/>
    </location>
</feature>
<evidence type="ECO:0000256" key="1">
    <source>
        <dbReference type="SAM" id="MobiDB-lite"/>
    </source>
</evidence>
<dbReference type="OrthoDB" id="9822082at2"/>
<feature type="region of interest" description="Disordered" evidence="1">
    <location>
        <begin position="197"/>
        <end position="226"/>
    </location>
</feature>
<comment type="caution">
    <text evidence="2">The sequence shown here is derived from an EMBL/GenBank/DDBJ whole genome shotgun (WGS) entry which is preliminary data.</text>
</comment>
<evidence type="ECO:0000313" key="2">
    <source>
        <dbReference type="EMBL" id="NBJ92198.1"/>
    </source>
</evidence>
<protein>
    <submittedName>
        <fullName evidence="2">Uncharacterized protein</fullName>
    </submittedName>
</protein>
<reference evidence="2" key="1">
    <citation type="submission" date="2018-09" db="EMBL/GenBank/DDBJ databases">
        <title>Murine metabolic-syndrome-specific gut microbial biobank.</title>
        <authorList>
            <person name="Liu C."/>
        </authorList>
    </citation>
    <scope>NUCLEOTIDE SEQUENCE</scope>
    <source>
        <strain evidence="2">D42-62</strain>
    </source>
</reference>
<proteinExistence type="predicted"/>
<organism evidence="2 3">
    <name type="scientific">Parablautia muri</name>
    <dbReference type="NCBI Taxonomy" id="2320879"/>
    <lineage>
        <taxon>Bacteria</taxon>
        <taxon>Bacillati</taxon>
        <taxon>Bacillota</taxon>
        <taxon>Clostridia</taxon>
        <taxon>Lachnospirales</taxon>
        <taxon>Lachnospiraceae</taxon>
        <taxon>Parablautia</taxon>
    </lineage>
</organism>
<accession>A0A9X5GQG4</accession>
<sequence>MNKGTYKNFNGETVEFNYESELSLSQKANFVMEVAGMIVSGTIGYAYILKEAIFNYCLVKYFTDIVLFENDEDFSLDMIDAFMKGNRETVIDTITKAMGEDAFNELSKACDEAIEFRKAHFSDYKEEISDLLQLVREFVVKPDYLNELLIALTNAVNSFADKGDIDMDVVNKLVDVLPVMKELGSKEVAKAIVEEFHQNTPTENVEEKPKAKRGRPKKDNNLEVVK</sequence>
<dbReference type="AlphaFoldDB" id="A0A9X5GQG4"/>
<evidence type="ECO:0000313" key="3">
    <source>
        <dbReference type="Proteomes" id="UP001154420"/>
    </source>
</evidence>
<dbReference type="Proteomes" id="UP001154420">
    <property type="component" value="Unassembled WGS sequence"/>
</dbReference>
<gene>
    <name evidence="2" type="ORF">D5281_06225</name>
</gene>